<name>A0ABP6R0P5_9ACTN</name>
<proteinExistence type="predicted"/>
<evidence type="ECO:0000313" key="3">
    <source>
        <dbReference type="EMBL" id="GAA3269549.1"/>
    </source>
</evidence>
<dbReference type="InterPro" id="IPR011071">
    <property type="entry name" value="Lyase_8-like_C"/>
</dbReference>
<gene>
    <name evidence="3" type="ORF">GCM10010469_44660</name>
</gene>
<dbReference type="Gene3D" id="2.60.220.10">
    <property type="entry name" value="Polysaccharide lyase family 8-like, C-terminal"/>
    <property type="match status" value="1"/>
</dbReference>
<evidence type="ECO:0000259" key="2">
    <source>
        <dbReference type="Pfam" id="PF02884"/>
    </source>
</evidence>
<keyword evidence="4" id="KW-1185">Reference proteome</keyword>
<evidence type="ECO:0000313" key="4">
    <source>
        <dbReference type="Proteomes" id="UP001500728"/>
    </source>
</evidence>
<dbReference type="EMBL" id="BAAAUW010000023">
    <property type="protein sequence ID" value="GAA3269549.1"/>
    <property type="molecule type" value="Genomic_DNA"/>
</dbReference>
<evidence type="ECO:0000256" key="1">
    <source>
        <dbReference type="SAM" id="MobiDB-lite"/>
    </source>
</evidence>
<accession>A0ABP6R0P5</accession>
<dbReference type="InterPro" id="IPR004103">
    <property type="entry name" value="Lyase_8_C"/>
</dbReference>
<organism evidence="3 4">
    <name type="scientific">Streptomyces labedae</name>
    <dbReference type="NCBI Taxonomy" id="285569"/>
    <lineage>
        <taxon>Bacteria</taxon>
        <taxon>Bacillati</taxon>
        <taxon>Actinomycetota</taxon>
        <taxon>Actinomycetes</taxon>
        <taxon>Kitasatosporales</taxon>
        <taxon>Streptomycetaceae</taxon>
        <taxon>Streptomyces</taxon>
    </lineage>
</organism>
<feature type="compositionally biased region" description="Basic and acidic residues" evidence="1">
    <location>
        <begin position="164"/>
        <end position="178"/>
    </location>
</feature>
<feature type="compositionally biased region" description="Polar residues" evidence="1">
    <location>
        <begin position="145"/>
        <end position="155"/>
    </location>
</feature>
<protein>
    <recommendedName>
        <fullName evidence="2">Polysaccharide lyase family 8 C-terminal domain-containing protein</fullName>
    </recommendedName>
</protein>
<dbReference type="Pfam" id="PF02884">
    <property type="entry name" value="Lyase_8_C"/>
    <property type="match status" value="1"/>
</dbReference>
<feature type="domain" description="Polysaccharide lyase family 8 C-terminal" evidence="2">
    <location>
        <begin position="98"/>
        <end position="159"/>
    </location>
</feature>
<feature type="region of interest" description="Disordered" evidence="1">
    <location>
        <begin position="145"/>
        <end position="202"/>
    </location>
</feature>
<dbReference type="RefSeq" id="WP_346153371.1">
    <property type="nucleotide sequence ID" value="NZ_BAAAUW010000023.1"/>
</dbReference>
<comment type="caution">
    <text evidence="3">The sequence shown here is derived from an EMBL/GenBank/DDBJ whole genome shotgun (WGS) entry which is preliminary data.</text>
</comment>
<dbReference type="Proteomes" id="UP001500728">
    <property type="component" value="Unassembled WGS sequence"/>
</dbReference>
<reference evidence="4" key="1">
    <citation type="journal article" date="2019" name="Int. J. Syst. Evol. Microbiol.">
        <title>The Global Catalogue of Microorganisms (GCM) 10K type strain sequencing project: providing services to taxonomists for standard genome sequencing and annotation.</title>
        <authorList>
            <consortium name="The Broad Institute Genomics Platform"/>
            <consortium name="The Broad Institute Genome Sequencing Center for Infectious Disease"/>
            <person name="Wu L."/>
            <person name="Ma J."/>
        </authorList>
    </citation>
    <scope>NUCLEOTIDE SEQUENCE [LARGE SCALE GENOMIC DNA]</scope>
    <source>
        <strain evidence="4">JCM 9381</strain>
    </source>
</reference>
<feature type="region of interest" description="Disordered" evidence="1">
    <location>
        <begin position="1"/>
        <end position="63"/>
    </location>
</feature>
<dbReference type="SUPFAM" id="SSF49863">
    <property type="entry name" value="Hyaluronate lyase-like, C-terminal domain"/>
    <property type="match status" value="1"/>
</dbReference>
<sequence length="202" mass="21505">MRRALVHGPLPGASGPLRTRPCGPLGHRGGHWARRLPDGAGGARSDVNAGARPERPTRRRQNLWLDHGTDPADARYAFLPGAARDGVARRADGPRRPRVLADDASRQAVEALSLGLTAAASWWPGNAGGLTVSRPAAVPLRRQGRTGTLSVSHPTRTGEPQELEWGRPVRKVPDHPDAVEILPTGPVRGCASLGGRHARPRV</sequence>